<feature type="compositionally biased region" description="Pro residues" evidence="1">
    <location>
        <begin position="212"/>
        <end position="222"/>
    </location>
</feature>
<evidence type="ECO:0000256" key="1">
    <source>
        <dbReference type="SAM" id="MobiDB-lite"/>
    </source>
</evidence>
<dbReference type="RefSeq" id="WP_397557906.1">
    <property type="nucleotide sequence ID" value="NZ_JBIQWL010000009.1"/>
</dbReference>
<keyword evidence="3" id="KW-1185">Reference proteome</keyword>
<organism evidence="2 3">
    <name type="scientific">Microbacterium alkaliflavum</name>
    <dbReference type="NCBI Taxonomy" id="3248839"/>
    <lineage>
        <taxon>Bacteria</taxon>
        <taxon>Bacillati</taxon>
        <taxon>Actinomycetota</taxon>
        <taxon>Actinomycetes</taxon>
        <taxon>Micrococcales</taxon>
        <taxon>Microbacteriaceae</taxon>
        <taxon>Microbacterium</taxon>
    </lineage>
</organism>
<name>A0ABW7QEE5_9MICO</name>
<dbReference type="Proteomes" id="UP001610861">
    <property type="component" value="Unassembled WGS sequence"/>
</dbReference>
<protein>
    <submittedName>
        <fullName evidence="2">Uncharacterized protein</fullName>
    </submittedName>
</protein>
<feature type="compositionally biased region" description="Low complexity" evidence="1">
    <location>
        <begin position="1"/>
        <end position="10"/>
    </location>
</feature>
<evidence type="ECO:0000313" key="2">
    <source>
        <dbReference type="EMBL" id="MFH8252478.1"/>
    </source>
</evidence>
<comment type="caution">
    <text evidence="2">The sequence shown here is derived from an EMBL/GenBank/DDBJ whole genome shotgun (WGS) entry which is preliminary data.</text>
</comment>
<dbReference type="EMBL" id="JBIQWL010000009">
    <property type="protein sequence ID" value="MFH8252478.1"/>
    <property type="molecule type" value="Genomic_DNA"/>
</dbReference>
<accession>A0ABW7QEE5</accession>
<feature type="compositionally biased region" description="Low complexity" evidence="1">
    <location>
        <begin position="223"/>
        <end position="232"/>
    </location>
</feature>
<feature type="region of interest" description="Disordered" evidence="1">
    <location>
        <begin position="1"/>
        <end position="23"/>
    </location>
</feature>
<evidence type="ECO:0000313" key="3">
    <source>
        <dbReference type="Proteomes" id="UP001610861"/>
    </source>
</evidence>
<proteinExistence type="predicted"/>
<feature type="region of interest" description="Disordered" evidence="1">
    <location>
        <begin position="166"/>
        <end position="270"/>
    </location>
</feature>
<sequence length="1114" mass="117319">MSAAPVVEAAPARRRIRPAPTPDAARAAPHELLALQPLVGNAAITSLLTRAPTTAQRLVEGIPAPPVAPGPIEPAAHPGLRAVRASVKSAASRASRHPSARAAVGTAAKAVEPAADEAEAQAKRDRATAIGAAPTPSFDKAAFIAAVNAAIEKQTPKTLDDAAKFASSGKAESVGAEVKGRVTQSKEASTGPLADATAQPPDTSRATITPGTPLPAAPPTPAAPLDAARAAPTPAPREQTNLDHGPAQVDQQMSEAGVSEEQLRNSNEPEFTDALSAKGEAASHAATAPAALREQEAGIIAGAKQGAASTGVAGAAGLASGQAAGLSKLVGGEQKAKSSAEGEHSKVNADLRAIFDKTKLDVEAILSSIDTTVEADFTKGEAAARSAFKQFHEKEMDAFKEREYGLNPFAWGKDLLFGPPPGAKAVFERSRAFYQAEMTKVISAIADTVGRKLTEAKTRVATGREQIAAHVRGLDPALRAEANKAAQGFTAEFDQLEQSVDEKSKAVVDDLAAKYVAAKGEVDAEITKMQEESKGLVGRAVAAVAGVVTTIKNLAAMLTQVLARAAAAVDKIIKDPIGFLGNLVNAVKGGIQQFGANIATHLKSGLQSWLFGALAEGGIELPEKFDFKGVLQLILSILGLTWAKVRARIAAKLPPGAIEAVEKGFTIVKTIMTVGISGIWQLLLEKLGDIKEMVLTQVKEMVSIEIIKAGIVWLISMLNPASAFVKACKMIYDVVMFFVEKAAQIKEFVDSILDSVESIAGGGVGAVAGYIEKTLGRMVPVIIGFMASLLGLGGISSKIKAILEKIQEPVGKAIDWVVGKAVAFGKKALALGKKLLAKAKDLGKKAIGKIKKKLGIKEKKPEDREKAGLEAGARIADKYAGKPVTAKKLAEKLAWPRRRHGLVTLEPFDAGGKWSIRAVAQRTDKPTPAEVAVAIEIEQAVKAAGGIVPFLKQCASSAKVGGLDVAEVKKQWNNRGPAREFLKEEFRKAAPFTHEWIPTNMIMDVVERAAKLGNSRDVEDWITLQHKLRSPTRNVIWRFEFAAGVFRLDAHVGTAQSVLEAHRSAEARLRRELMKRKPDPAKIAAAQVAEQSAREARNRLGGSSPVAWCHSVAS</sequence>
<reference evidence="2 3" key="1">
    <citation type="submission" date="2024-09" db="EMBL/GenBank/DDBJ databases">
        <authorList>
            <person name="Pan X."/>
        </authorList>
    </citation>
    <scope>NUCLEOTIDE SEQUENCE [LARGE SCALE GENOMIC DNA]</scope>
    <source>
        <strain evidence="2 3">B2969</strain>
    </source>
</reference>
<gene>
    <name evidence="2" type="ORF">ACH3VR_19075</name>
</gene>